<organism evidence="4 5">
    <name type="scientific">Quadrisphaera setariae</name>
    <dbReference type="NCBI Taxonomy" id="2593304"/>
    <lineage>
        <taxon>Bacteria</taxon>
        <taxon>Bacillati</taxon>
        <taxon>Actinomycetota</taxon>
        <taxon>Actinomycetes</taxon>
        <taxon>Kineosporiales</taxon>
        <taxon>Kineosporiaceae</taxon>
        <taxon>Quadrisphaera</taxon>
    </lineage>
</organism>
<dbReference type="Gene3D" id="3.40.50.300">
    <property type="entry name" value="P-loop containing nucleotide triphosphate hydrolases"/>
    <property type="match status" value="1"/>
</dbReference>
<dbReference type="OrthoDB" id="7875923at2"/>
<proteinExistence type="predicted"/>
<dbReference type="InterPro" id="IPR027417">
    <property type="entry name" value="P-loop_NTPase"/>
</dbReference>
<dbReference type="EMBL" id="VKAC01000001">
    <property type="protein sequence ID" value="TXR57897.1"/>
    <property type="molecule type" value="Genomic_DNA"/>
</dbReference>
<dbReference type="AlphaFoldDB" id="A0A5C8ZJ50"/>
<dbReference type="Proteomes" id="UP000321234">
    <property type="component" value="Unassembled WGS sequence"/>
</dbReference>
<evidence type="ECO:0000256" key="1">
    <source>
        <dbReference type="ARBA" id="ARBA00022741"/>
    </source>
</evidence>
<feature type="domain" description="ABC transporter" evidence="3">
    <location>
        <begin position="4"/>
        <end position="246"/>
    </location>
</feature>
<dbReference type="PANTHER" id="PTHR43790:SF8">
    <property type="entry name" value="SUGAR ABC TRANSPORTER ATP-BINDING PROTEIN"/>
    <property type="match status" value="1"/>
</dbReference>
<gene>
    <name evidence="4" type="ORF">FMM08_01220</name>
</gene>
<keyword evidence="5" id="KW-1185">Reference proteome</keyword>
<dbReference type="GO" id="GO:0016887">
    <property type="term" value="F:ATP hydrolysis activity"/>
    <property type="evidence" value="ECO:0007669"/>
    <property type="project" value="InterPro"/>
</dbReference>
<name>A0A5C8ZJ50_9ACTN</name>
<protein>
    <submittedName>
        <fullName evidence="4">Sugar ABC transporter ATP-binding protein</fullName>
    </submittedName>
</protein>
<reference evidence="4 5" key="1">
    <citation type="submission" date="2019-07" db="EMBL/GenBank/DDBJ databases">
        <title>Quadrisphaera sp. strain DD2A genome sequencing and assembly.</title>
        <authorList>
            <person name="Kim I."/>
        </authorList>
    </citation>
    <scope>NUCLEOTIDE SEQUENCE [LARGE SCALE GENOMIC DNA]</scope>
    <source>
        <strain evidence="4 5">DD2A</strain>
    </source>
</reference>
<evidence type="ECO:0000313" key="5">
    <source>
        <dbReference type="Proteomes" id="UP000321234"/>
    </source>
</evidence>
<dbReference type="PROSITE" id="PS50893">
    <property type="entry name" value="ABC_TRANSPORTER_2"/>
    <property type="match status" value="1"/>
</dbReference>
<dbReference type="SUPFAM" id="SSF52540">
    <property type="entry name" value="P-loop containing nucleoside triphosphate hydrolases"/>
    <property type="match status" value="1"/>
</dbReference>
<dbReference type="InterPro" id="IPR050107">
    <property type="entry name" value="ABC_carbohydrate_import_ATPase"/>
</dbReference>
<sequence length="261" mass="27490">MALLEARGVRKSYGHVQVLHGVDFEAEAGQVTALIGDNGAGKSTLVKILSGAVALDAGQLRLRGEAVRLTSPEHARTLGIETVYQDLALAPELGPAENVFAGRELLRPGLLGRLGVLDKKTMRARAQEAFTSMGTDVKDLDAAVAALSGGQRQSVAICRAVMWAKDLVFLDEPTAALGVRQTGKVLELVRRVADSGVGVVLISHNMTEVLEVADSVQVLRLGRRVASLPARGTTVADLVGAMTGALDTPVADARADERTQR</sequence>
<evidence type="ECO:0000256" key="2">
    <source>
        <dbReference type="ARBA" id="ARBA00022840"/>
    </source>
</evidence>
<dbReference type="InterPro" id="IPR003593">
    <property type="entry name" value="AAA+_ATPase"/>
</dbReference>
<comment type="caution">
    <text evidence="4">The sequence shown here is derived from an EMBL/GenBank/DDBJ whole genome shotgun (WGS) entry which is preliminary data.</text>
</comment>
<keyword evidence="2 4" id="KW-0067">ATP-binding</keyword>
<dbReference type="InterPro" id="IPR003439">
    <property type="entry name" value="ABC_transporter-like_ATP-bd"/>
</dbReference>
<dbReference type="SMART" id="SM00382">
    <property type="entry name" value="AAA"/>
    <property type="match status" value="1"/>
</dbReference>
<dbReference type="PANTHER" id="PTHR43790">
    <property type="entry name" value="CARBOHYDRATE TRANSPORT ATP-BINDING PROTEIN MG119-RELATED"/>
    <property type="match status" value="1"/>
</dbReference>
<dbReference type="Pfam" id="PF00005">
    <property type="entry name" value="ABC_tran"/>
    <property type="match status" value="1"/>
</dbReference>
<dbReference type="CDD" id="cd03216">
    <property type="entry name" value="ABC_Carb_Monos_I"/>
    <property type="match status" value="1"/>
</dbReference>
<dbReference type="GO" id="GO:0005524">
    <property type="term" value="F:ATP binding"/>
    <property type="evidence" value="ECO:0007669"/>
    <property type="project" value="UniProtKB-KW"/>
</dbReference>
<dbReference type="RefSeq" id="WP_147924508.1">
    <property type="nucleotide sequence ID" value="NZ_VKAC01000001.1"/>
</dbReference>
<accession>A0A5C8ZJ50</accession>
<evidence type="ECO:0000313" key="4">
    <source>
        <dbReference type="EMBL" id="TXR57897.1"/>
    </source>
</evidence>
<keyword evidence="1" id="KW-0547">Nucleotide-binding</keyword>
<evidence type="ECO:0000259" key="3">
    <source>
        <dbReference type="PROSITE" id="PS50893"/>
    </source>
</evidence>